<comment type="caution">
    <text evidence="2">The sequence shown here is derived from an EMBL/GenBank/DDBJ whole genome shotgun (WGS) entry which is preliminary data.</text>
</comment>
<reference evidence="2 3" key="1">
    <citation type="journal article" date="2016" name="Nat. Commun.">
        <title>Thousands of microbial genomes shed light on interconnected biogeochemical processes in an aquifer system.</title>
        <authorList>
            <person name="Anantharaman K."/>
            <person name="Brown C.T."/>
            <person name="Hug L.A."/>
            <person name="Sharon I."/>
            <person name="Castelle C.J."/>
            <person name="Probst A.J."/>
            <person name="Thomas B.C."/>
            <person name="Singh A."/>
            <person name="Wilkins M.J."/>
            <person name="Karaoz U."/>
            <person name="Brodie E.L."/>
            <person name="Williams K.H."/>
            <person name="Hubbard S.S."/>
            <person name="Banfield J.F."/>
        </authorList>
    </citation>
    <scope>NUCLEOTIDE SEQUENCE [LARGE SCALE GENOMIC DNA]</scope>
</reference>
<dbReference type="AlphaFoldDB" id="A0A1G2B7G5"/>
<keyword evidence="1" id="KW-0812">Transmembrane</keyword>
<feature type="transmembrane region" description="Helical" evidence="1">
    <location>
        <begin position="12"/>
        <end position="35"/>
    </location>
</feature>
<evidence type="ECO:0000313" key="3">
    <source>
        <dbReference type="Proteomes" id="UP000179164"/>
    </source>
</evidence>
<proteinExistence type="predicted"/>
<organism evidence="2 3">
    <name type="scientific">Candidatus Kerfeldbacteria bacterium RIFCSPLOWO2_01_FULL_48_11</name>
    <dbReference type="NCBI Taxonomy" id="1798543"/>
    <lineage>
        <taxon>Bacteria</taxon>
        <taxon>Candidatus Kerfeldiibacteriota</taxon>
    </lineage>
</organism>
<gene>
    <name evidence="2" type="ORF">A2898_00875</name>
</gene>
<name>A0A1G2B7G5_9BACT</name>
<dbReference type="EMBL" id="MHKE01000005">
    <property type="protein sequence ID" value="OGY84646.1"/>
    <property type="molecule type" value="Genomic_DNA"/>
</dbReference>
<keyword evidence="1" id="KW-0472">Membrane</keyword>
<keyword evidence="1" id="KW-1133">Transmembrane helix</keyword>
<sequence>MSIKKSILEQKWYYRTLKVLFLILPVFVGVDAYLIKGITADNIQKNAIILAVGVVAYYIIINAILRIFLYIAFGGLEDDTKKMVNGPGTAQIVVQPAQVSPKPSASSSSSAGVFFFIMIMIIVFIIAYAASQTSTTTTDQSSSPGGDSSGSTCTPTGCGNLWSCSGTYYSGGEQYRANGECYPSGGRPGDLYSGWSGTCRQCP</sequence>
<feature type="transmembrane region" description="Helical" evidence="1">
    <location>
        <begin position="111"/>
        <end position="130"/>
    </location>
</feature>
<evidence type="ECO:0000313" key="2">
    <source>
        <dbReference type="EMBL" id="OGY84646.1"/>
    </source>
</evidence>
<evidence type="ECO:0000256" key="1">
    <source>
        <dbReference type="SAM" id="Phobius"/>
    </source>
</evidence>
<accession>A0A1G2B7G5</accession>
<protein>
    <submittedName>
        <fullName evidence="2">Uncharacterized protein</fullName>
    </submittedName>
</protein>
<feature type="transmembrane region" description="Helical" evidence="1">
    <location>
        <begin position="47"/>
        <end position="73"/>
    </location>
</feature>
<dbReference type="Proteomes" id="UP000179164">
    <property type="component" value="Unassembled WGS sequence"/>
</dbReference>